<dbReference type="Ensembl" id="ENSSGRT00000110866.1">
    <property type="protein sequence ID" value="ENSSGRP00000104286.1"/>
    <property type="gene ID" value="ENSSGRG00000051689.1"/>
</dbReference>
<dbReference type="SUPFAM" id="SSF53098">
    <property type="entry name" value="Ribonuclease H-like"/>
    <property type="match status" value="1"/>
</dbReference>
<organism evidence="3 4">
    <name type="scientific">Sinocyclocheilus grahami</name>
    <name type="common">Dianchi golden-line fish</name>
    <name type="synonym">Barbus grahami</name>
    <dbReference type="NCBI Taxonomy" id="75366"/>
    <lineage>
        <taxon>Eukaryota</taxon>
        <taxon>Metazoa</taxon>
        <taxon>Chordata</taxon>
        <taxon>Craniata</taxon>
        <taxon>Vertebrata</taxon>
        <taxon>Euteleostomi</taxon>
        <taxon>Actinopterygii</taxon>
        <taxon>Neopterygii</taxon>
        <taxon>Teleostei</taxon>
        <taxon>Ostariophysi</taxon>
        <taxon>Cypriniformes</taxon>
        <taxon>Cyprinidae</taxon>
        <taxon>Cyprininae</taxon>
        <taxon>Sinocyclocheilus</taxon>
    </lineage>
</organism>
<name>A0A672ST01_SINGR</name>
<dbReference type="AlphaFoldDB" id="A0A672ST01"/>
<dbReference type="InterPro" id="IPR052035">
    <property type="entry name" value="ZnF_BED_domain_contain"/>
</dbReference>
<protein>
    <recommendedName>
        <fullName evidence="2">HAT C-terminal dimerisation domain-containing protein</fullName>
    </recommendedName>
</protein>
<evidence type="ECO:0000259" key="2">
    <source>
        <dbReference type="Pfam" id="PF05699"/>
    </source>
</evidence>
<accession>A0A672ST01</accession>
<dbReference type="InterPro" id="IPR008906">
    <property type="entry name" value="HATC_C_dom"/>
</dbReference>
<feature type="region of interest" description="Disordered" evidence="1">
    <location>
        <begin position="41"/>
        <end position="77"/>
    </location>
</feature>
<evidence type="ECO:0000313" key="3">
    <source>
        <dbReference type="Ensembl" id="ENSSGRP00000104286.1"/>
    </source>
</evidence>
<dbReference type="OMA" id="SEMIHGN"/>
<keyword evidence="4" id="KW-1185">Reference proteome</keyword>
<dbReference type="Proteomes" id="UP000472262">
    <property type="component" value="Unassembled WGS sequence"/>
</dbReference>
<dbReference type="Pfam" id="PF05699">
    <property type="entry name" value="Dimer_Tnp_hAT"/>
    <property type="match status" value="1"/>
</dbReference>
<feature type="domain" description="HAT C-terminal dimerisation" evidence="2">
    <location>
        <begin position="495"/>
        <end position="564"/>
    </location>
</feature>
<dbReference type="InParanoid" id="A0A672ST01"/>
<feature type="compositionally biased region" description="Polar residues" evidence="1">
    <location>
        <begin position="49"/>
        <end position="62"/>
    </location>
</feature>
<sequence>MMKLHVTVVKKTIHHCGNTTNMIKHIKLKHPKEHDEVQLRRAEEVTETRPPSSGLRQSSLAESFQRGRHYPDNSQRASAITRSIGEMIVRDLQPISVVEDRGFIALVKTLDQHYQIPNRKKLMEGTINNMYEDCKAKVMATLQNENHVILTTDMWTSRSTEVYLTVSCHFINNWQMQEFMLETCHFSAQHTDDNISAELKRIAEEWGITEKVLAVVTDNGANMVSAVHKAGWKHYPCFAHTLNLVVKDAIKASPEIFHLLEKCRSIVSFFHHSTKATEKLKQIQKQLKVTEHKLIISVETRWSSAFYMLERLHEQMDSVTTALCLLEKSDLCFTNEERSATREVSAEKHISISKVIPPISLLLRATAASERQGCSFATELAQQCQRRFRGVETIHSLAASTFLDMRFKHLAFRDKDHVEAVKKQLLSEMQDVHLATSELAAAPEATSTSVLRSVSVPTASCASSVTPMTPRTASATSKGGIWEDFDIQVLSAQQQQSQIVPRNQDPLVWWRNHEQTFPALSKLAKKYLGITASSVPSERIFSKAGELISQRRNRLKGKNVNILFVSSLTDISGFIFSAFQSIDCYQGFIFLFIIC</sequence>
<evidence type="ECO:0000256" key="1">
    <source>
        <dbReference type="SAM" id="MobiDB-lite"/>
    </source>
</evidence>
<dbReference type="GO" id="GO:0046983">
    <property type="term" value="F:protein dimerization activity"/>
    <property type="evidence" value="ECO:0007669"/>
    <property type="project" value="InterPro"/>
</dbReference>
<dbReference type="InterPro" id="IPR012337">
    <property type="entry name" value="RNaseH-like_sf"/>
</dbReference>
<dbReference type="PANTHER" id="PTHR46481">
    <property type="entry name" value="ZINC FINGER BED DOMAIN-CONTAINING PROTEIN 4"/>
    <property type="match status" value="1"/>
</dbReference>
<evidence type="ECO:0000313" key="4">
    <source>
        <dbReference type="Proteomes" id="UP000472262"/>
    </source>
</evidence>
<dbReference type="PANTHER" id="PTHR46481:SF9">
    <property type="entry name" value="ZINC FINGER BED DOMAIN-CONTAINING PROTEIN 1-LIKE"/>
    <property type="match status" value="1"/>
</dbReference>
<reference evidence="3" key="2">
    <citation type="submission" date="2025-09" db="UniProtKB">
        <authorList>
            <consortium name="Ensembl"/>
        </authorList>
    </citation>
    <scope>IDENTIFICATION</scope>
</reference>
<dbReference type="SUPFAM" id="SSF140996">
    <property type="entry name" value="Hermes dimerisation domain"/>
    <property type="match status" value="1"/>
</dbReference>
<reference evidence="3" key="1">
    <citation type="submission" date="2025-08" db="UniProtKB">
        <authorList>
            <consortium name="Ensembl"/>
        </authorList>
    </citation>
    <scope>IDENTIFICATION</scope>
</reference>
<proteinExistence type="predicted"/>